<evidence type="ECO:0000313" key="3">
    <source>
        <dbReference type="Proteomes" id="UP000318661"/>
    </source>
</evidence>
<reference evidence="2 3" key="1">
    <citation type="journal article" date="2019" name="Nat. Microbiol.">
        <title>Mediterranean grassland soil C-N compound turnover is dependent on rainfall and depth, and is mediated by genomically divergent microorganisms.</title>
        <authorList>
            <person name="Diamond S."/>
            <person name="Andeer P.F."/>
            <person name="Li Z."/>
            <person name="Crits-Christoph A."/>
            <person name="Burstein D."/>
            <person name="Anantharaman K."/>
            <person name="Lane K.R."/>
            <person name="Thomas B.C."/>
            <person name="Pan C."/>
            <person name="Northen T.R."/>
            <person name="Banfield J.F."/>
        </authorList>
    </citation>
    <scope>NUCLEOTIDE SEQUENCE [LARGE SCALE GENOMIC DNA]</scope>
    <source>
        <strain evidence="2">NP_2</strain>
    </source>
</reference>
<gene>
    <name evidence="2" type="ORF">E6G99_12585</name>
</gene>
<name>A0A537L0Z6_9BACT</name>
<feature type="compositionally biased region" description="Basic and acidic residues" evidence="1">
    <location>
        <begin position="122"/>
        <end position="148"/>
    </location>
</feature>
<feature type="region of interest" description="Disordered" evidence="1">
    <location>
        <begin position="120"/>
        <end position="170"/>
    </location>
</feature>
<proteinExistence type="predicted"/>
<feature type="compositionally biased region" description="Acidic residues" evidence="1">
    <location>
        <begin position="156"/>
        <end position="170"/>
    </location>
</feature>
<evidence type="ECO:0000313" key="2">
    <source>
        <dbReference type="EMBL" id="TMJ01674.1"/>
    </source>
</evidence>
<sequence>MSDNTDAVLDLRHANEFTDIENTAVVYVLRGWFASLAAIPGAIEAGDDAWAFTTLAEHFVSLLDKDPAKRTPAHLKIRDLLLARAQEAQDAVDAILGAENEEDKRMNKETDAFVNQVAQKIGKTDKKTADHNDKSDKKGFGKKAREVVRMASGASGEDEEEEEEEAEEEE</sequence>
<dbReference type="EMBL" id="VBAJ01000317">
    <property type="protein sequence ID" value="TMJ01674.1"/>
    <property type="molecule type" value="Genomic_DNA"/>
</dbReference>
<accession>A0A537L0Z6</accession>
<comment type="caution">
    <text evidence="2">The sequence shown here is derived from an EMBL/GenBank/DDBJ whole genome shotgun (WGS) entry which is preliminary data.</text>
</comment>
<evidence type="ECO:0000256" key="1">
    <source>
        <dbReference type="SAM" id="MobiDB-lite"/>
    </source>
</evidence>
<organism evidence="2 3">
    <name type="scientific">Candidatus Segetimicrobium genomatis</name>
    <dbReference type="NCBI Taxonomy" id="2569760"/>
    <lineage>
        <taxon>Bacteria</taxon>
        <taxon>Bacillati</taxon>
        <taxon>Candidatus Sysuimicrobiota</taxon>
        <taxon>Candidatus Sysuimicrobiia</taxon>
        <taxon>Candidatus Sysuimicrobiales</taxon>
        <taxon>Candidatus Segetimicrobiaceae</taxon>
        <taxon>Candidatus Segetimicrobium</taxon>
    </lineage>
</organism>
<dbReference type="AlphaFoldDB" id="A0A537L0Z6"/>
<dbReference type="Proteomes" id="UP000318661">
    <property type="component" value="Unassembled WGS sequence"/>
</dbReference>
<protein>
    <submittedName>
        <fullName evidence="2">Uncharacterized protein</fullName>
    </submittedName>
</protein>